<evidence type="ECO:0000256" key="4">
    <source>
        <dbReference type="ARBA" id="ARBA00022478"/>
    </source>
</evidence>
<evidence type="ECO:0000256" key="9">
    <source>
        <dbReference type="ARBA" id="ARBA00033070"/>
    </source>
</evidence>
<dbReference type="NCBIfam" id="NF003513">
    <property type="entry name" value="PRK05182.1-2"/>
    <property type="match status" value="1"/>
</dbReference>
<dbReference type="InterPro" id="IPR011260">
    <property type="entry name" value="RNAP_asu_C"/>
</dbReference>
<feature type="region of interest" description="Alpha N-terminal domain (alpha-NTD)" evidence="11">
    <location>
        <begin position="1"/>
        <end position="234"/>
    </location>
</feature>
<feature type="domain" description="DNA-directed RNA polymerase RpoA/D/Rpb3-type" evidence="12">
    <location>
        <begin position="23"/>
        <end position="233"/>
    </location>
</feature>
<comment type="catalytic activity">
    <reaction evidence="10 11">
        <text>RNA(n) + a ribonucleoside 5'-triphosphate = RNA(n+1) + diphosphate</text>
        <dbReference type="Rhea" id="RHEA:21248"/>
        <dbReference type="Rhea" id="RHEA-COMP:14527"/>
        <dbReference type="Rhea" id="RHEA-COMP:17342"/>
        <dbReference type="ChEBI" id="CHEBI:33019"/>
        <dbReference type="ChEBI" id="CHEBI:61557"/>
        <dbReference type="ChEBI" id="CHEBI:140395"/>
        <dbReference type="EC" id="2.7.7.6"/>
    </reaction>
</comment>
<dbReference type="Gene3D" id="1.10.150.20">
    <property type="entry name" value="5' to 3' exonuclease, C-terminal subdomain"/>
    <property type="match status" value="1"/>
</dbReference>
<dbReference type="NCBIfam" id="NF003519">
    <property type="entry name" value="PRK05182.2-5"/>
    <property type="match status" value="1"/>
</dbReference>
<dbReference type="GO" id="GO:0006351">
    <property type="term" value="P:DNA-templated transcription"/>
    <property type="evidence" value="ECO:0007669"/>
    <property type="project" value="UniProtKB-UniRule"/>
</dbReference>
<dbReference type="FunFam" id="2.170.120.12:FF:000001">
    <property type="entry name" value="DNA-directed RNA polymerase subunit alpha"/>
    <property type="match status" value="1"/>
</dbReference>
<dbReference type="InterPro" id="IPR011262">
    <property type="entry name" value="DNA-dir_RNA_pol_insert"/>
</dbReference>
<proteinExistence type="inferred from homology"/>
<evidence type="ECO:0000256" key="5">
    <source>
        <dbReference type="ARBA" id="ARBA00022679"/>
    </source>
</evidence>
<evidence type="ECO:0000313" key="13">
    <source>
        <dbReference type="EMBL" id="RMA78426.1"/>
    </source>
</evidence>
<dbReference type="SUPFAM" id="SSF47789">
    <property type="entry name" value="C-terminal domain of RNA polymerase alpha subunit"/>
    <property type="match status" value="1"/>
</dbReference>
<dbReference type="SUPFAM" id="SSF56553">
    <property type="entry name" value="Insert subdomain of RNA polymerase alpha subunit"/>
    <property type="match status" value="1"/>
</dbReference>
<dbReference type="InterPro" id="IPR011263">
    <property type="entry name" value="DNA-dir_RNA_pol_RpoA/D/Rpb3"/>
</dbReference>
<comment type="function">
    <text evidence="11">DNA-dependent RNA polymerase catalyzes the transcription of DNA into RNA using the four ribonucleoside triphosphates as substrates.</text>
</comment>
<dbReference type="Pfam" id="PF03118">
    <property type="entry name" value="RNA_pol_A_CTD"/>
    <property type="match status" value="1"/>
</dbReference>
<evidence type="ECO:0000256" key="1">
    <source>
        <dbReference type="ARBA" id="ARBA00007123"/>
    </source>
</evidence>
<comment type="domain">
    <text evidence="11">The N-terminal domain is essential for RNAP assembly and basal transcription, whereas the C-terminal domain is involved in interaction with transcriptional regulators and with upstream promoter elements.</text>
</comment>
<keyword evidence="5 11" id="KW-0808">Transferase</keyword>
<dbReference type="RefSeq" id="WP_121877664.1">
    <property type="nucleotide sequence ID" value="NZ_REFJ01000006.1"/>
</dbReference>
<gene>
    <name evidence="11" type="primary">rpoA</name>
    <name evidence="13" type="ORF">DFR27_2357</name>
</gene>
<accession>A0A3M0A1D8</accession>
<keyword evidence="6 11" id="KW-0548">Nucleotidyltransferase</keyword>
<dbReference type="GO" id="GO:0003677">
    <property type="term" value="F:DNA binding"/>
    <property type="evidence" value="ECO:0007669"/>
    <property type="project" value="UniProtKB-UniRule"/>
</dbReference>
<dbReference type="CDD" id="cd06928">
    <property type="entry name" value="RNAP_alpha_NTD"/>
    <property type="match status" value="1"/>
</dbReference>
<dbReference type="NCBIfam" id="TIGR02027">
    <property type="entry name" value="rpoA"/>
    <property type="match status" value="1"/>
</dbReference>
<dbReference type="EC" id="2.7.7.6" evidence="2 11"/>
<dbReference type="AlphaFoldDB" id="A0A3M0A1D8"/>
<name>A0A3M0A1D8_9GAMM</name>
<dbReference type="OrthoDB" id="9805706at2"/>
<dbReference type="GO" id="GO:0005737">
    <property type="term" value="C:cytoplasm"/>
    <property type="evidence" value="ECO:0007669"/>
    <property type="project" value="UniProtKB-ARBA"/>
</dbReference>
<organism evidence="13 14">
    <name type="scientific">Umboniibacter marinipuniceus</name>
    <dbReference type="NCBI Taxonomy" id="569599"/>
    <lineage>
        <taxon>Bacteria</taxon>
        <taxon>Pseudomonadati</taxon>
        <taxon>Pseudomonadota</taxon>
        <taxon>Gammaproteobacteria</taxon>
        <taxon>Cellvibrionales</taxon>
        <taxon>Cellvibrionaceae</taxon>
        <taxon>Umboniibacter</taxon>
    </lineage>
</organism>
<evidence type="ECO:0000259" key="12">
    <source>
        <dbReference type="SMART" id="SM00662"/>
    </source>
</evidence>
<dbReference type="EMBL" id="REFJ01000006">
    <property type="protein sequence ID" value="RMA78426.1"/>
    <property type="molecule type" value="Genomic_DNA"/>
</dbReference>
<dbReference type="Pfam" id="PF01000">
    <property type="entry name" value="RNA_pol_A_bac"/>
    <property type="match status" value="1"/>
</dbReference>
<dbReference type="InterPro" id="IPR036603">
    <property type="entry name" value="RBP11-like"/>
</dbReference>
<keyword evidence="14" id="KW-1185">Reference proteome</keyword>
<dbReference type="SUPFAM" id="SSF55257">
    <property type="entry name" value="RBP11-like subunits of RNA polymerase"/>
    <property type="match status" value="1"/>
</dbReference>
<dbReference type="Proteomes" id="UP000267187">
    <property type="component" value="Unassembled WGS sequence"/>
</dbReference>
<sequence length="333" mass="36851">MQSVLNEFLTPRHIDVHEYSPTHAKVTLEPLERGFGHTLGNALRRILLSSMPGCAIVEAEIDGVLHEYSSIEGVQEDVIEILLNLKGVAIVMEGKDRAEITISKKGAGVVTAGDIQTEGDMEIKNPEHVIANVNAKGELNIRMVVAKGRGYVPASARKSSEDETRSIGRLQLDASFSPVQRVAYSVESARVEQRTDLDKLVLDLETDSTLDPEEAIRRAATILQHQLAVFVELESEVEQAEEVKEEEIDPILLRPVDDLELTVRSANCLKAENIYYIGDLIQRTEVELLKTPNLGKKSLTEIKDILASRGLSLGMKLENWPPASIKVEDRFAI</sequence>
<dbReference type="Pfam" id="PF01193">
    <property type="entry name" value="RNA_pol_L"/>
    <property type="match status" value="1"/>
</dbReference>
<protein>
    <recommendedName>
        <fullName evidence="3 11">DNA-directed RNA polymerase subunit alpha</fullName>
        <shortName evidence="11">RNAP subunit alpha</shortName>
        <ecNumber evidence="2 11">2.7.7.6</ecNumber>
    </recommendedName>
    <alternativeName>
        <fullName evidence="9 11">RNA polymerase subunit alpha</fullName>
    </alternativeName>
    <alternativeName>
        <fullName evidence="8 11">Transcriptase subunit alpha</fullName>
    </alternativeName>
</protein>
<evidence type="ECO:0000256" key="7">
    <source>
        <dbReference type="ARBA" id="ARBA00023163"/>
    </source>
</evidence>
<comment type="caution">
    <text evidence="13">The sequence shown here is derived from an EMBL/GenBank/DDBJ whole genome shotgun (WGS) entry which is preliminary data.</text>
</comment>
<dbReference type="InterPro" id="IPR036643">
    <property type="entry name" value="RNApol_insert_sf"/>
</dbReference>
<evidence type="ECO:0000256" key="10">
    <source>
        <dbReference type="ARBA" id="ARBA00048552"/>
    </source>
</evidence>
<dbReference type="HAMAP" id="MF_00059">
    <property type="entry name" value="RNApol_bact_RpoA"/>
    <property type="match status" value="1"/>
</dbReference>
<dbReference type="FunFam" id="1.10.150.20:FF:000001">
    <property type="entry name" value="DNA-directed RNA polymerase subunit alpha"/>
    <property type="match status" value="1"/>
</dbReference>
<evidence type="ECO:0000256" key="6">
    <source>
        <dbReference type="ARBA" id="ARBA00022695"/>
    </source>
</evidence>
<dbReference type="Gene3D" id="2.170.120.12">
    <property type="entry name" value="DNA-directed RNA polymerase, insert domain"/>
    <property type="match status" value="1"/>
</dbReference>
<dbReference type="GO" id="GO:0000428">
    <property type="term" value="C:DNA-directed RNA polymerase complex"/>
    <property type="evidence" value="ECO:0007669"/>
    <property type="project" value="UniProtKB-KW"/>
</dbReference>
<dbReference type="GO" id="GO:0003899">
    <property type="term" value="F:DNA-directed RNA polymerase activity"/>
    <property type="evidence" value="ECO:0007669"/>
    <property type="project" value="UniProtKB-UniRule"/>
</dbReference>
<keyword evidence="7 11" id="KW-0804">Transcription</keyword>
<evidence type="ECO:0000256" key="2">
    <source>
        <dbReference type="ARBA" id="ARBA00012418"/>
    </source>
</evidence>
<feature type="region of interest" description="Alpha C-terminal domain (alpha-CTD)" evidence="11">
    <location>
        <begin position="248"/>
        <end position="333"/>
    </location>
</feature>
<evidence type="ECO:0000256" key="3">
    <source>
        <dbReference type="ARBA" id="ARBA00015972"/>
    </source>
</evidence>
<keyword evidence="4 11" id="KW-0240">DNA-directed RNA polymerase</keyword>
<comment type="subunit">
    <text evidence="11">Homodimer. The RNAP catalytic core consists of 2 alpha, 1 beta, 1 beta' and 1 omega subunit. When a sigma factor is associated with the core the holoenzyme is formed, which can initiate transcription.</text>
</comment>
<evidence type="ECO:0000256" key="11">
    <source>
        <dbReference type="HAMAP-Rule" id="MF_00059"/>
    </source>
</evidence>
<dbReference type="Gene3D" id="3.30.1360.10">
    <property type="entry name" value="RNA polymerase, RBP11-like subunit"/>
    <property type="match status" value="1"/>
</dbReference>
<dbReference type="SMART" id="SM00662">
    <property type="entry name" value="RPOLD"/>
    <property type="match status" value="1"/>
</dbReference>
<reference evidence="13 14" key="1">
    <citation type="submission" date="2018-10" db="EMBL/GenBank/DDBJ databases">
        <title>Genomic Encyclopedia of Type Strains, Phase IV (KMG-IV): sequencing the most valuable type-strain genomes for metagenomic binning, comparative biology and taxonomic classification.</title>
        <authorList>
            <person name="Goeker M."/>
        </authorList>
    </citation>
    <scope>NUCLEOTIDE SEQUENCE [LARGE SCALE GENOMIC DNA]</scope>
    <source>
        <strain evidence="13 14">DSM 25080</strain>
    </source>
</reference>
<dbReference type="InterPro" id="IPR011773">
    <property type="entry name" value="DNA-dir_RpoA"/>
</dbReference>
<evidence type="ECO:0000256" key="8">
    <source>
        <dbReference type="ARBA" id="ARBA00032524"/>
    </source>
</evidence>
<dbReference type="GO" id="GO:0046983">
    <property type="term" value="F:protein dimerization activity"/>
    <property type="evidence" value="ECO:0007669"/>
    <property type="project" value="InterPro"/>
</dbReference>
<comment type="similarity">
    <text evidence="1 11">Belongs to the RNA polymerase alpha chain family.</text>
</comment>
<evidence type="ECO:0000313" key="14">
    <source>
        <dbReference type="Proteomes" id="UP000267187"/>
    </source>
</evidence>